<feature type="domain" description="MD-2-related lipid-recognition" evidence="8">
    <location>
        <begin position="60"/>
        <end position="181"/>
    </location>
</feature>
<dbReference type="Pfam" id="PF02221">
    <property type="entry name" value="E1_DerP2_DerF2"/>
    <property type="match status" value="1"/>
</dbReference>
<dbReference type="Proteomes" id="UP001488805">
    <property type="component" value="Unassembled WGS sequence"/>
</dbReference>
<evidence type="ECO:0000256" key="3">
    <source>
        <dbReference type="ARBA" id="ARBA00021477"/>
    </source>
</evidence>
<dbReference type="EMBL" id="JBCEZU010000067">
    <property type="protein sequence ID" value="KAK9533607.1"/>
    <property type="molecule type" value="Genomic_DNA"/>
</dbReference>
<gene>
    <name evidence="9" type="ORF">VZT92_008714</name>
</gene>
<proteinExistence type="inferred from homology"/>
<dbReference type="GO" id="GO:0015485">
    <property type="term" value="F:cholesterol binding"/>
    <property type="evidence" value="ECO:0007669"/>
    <property type="project" value="TreeGrafter"/>
</dbReference>
<dbReference type="Gene3D" id="2.60.40.770">
    <property type="match status" value="1"/>
</dbReference>
<evidence type="ECO:0000256" key="7">
    <source>
        <dbReference type="ARBA" id="ARBA00032516"/>
    </source>
</evidence>
<dbReference type="AlphaFoldDB" id="A0AAW1FGP7"/>
<keyword evidence="6" id="KW-1015">Disulfide bond</keyword>
<dbReference type="InterPro" id="IPR014756">
    <property type="entry name" value="Ig_E-set"/>
</dbReference>
<keyword evidence="4" id="KW-0964">Secreted</keyword>
<comment type="similarity">
    <text evidence="2">Belongs to the NPC2 family.</text>
</comment>
<dbReference type="GO" id="GO:0007399">
    <property type="term" value="P:nervous system development"/>
    <property type="evidence" value="ECO:0007669"/>
    <property type="project" value="UniProtKB-ARBA"/>
</dbReference>
<keyword evidence="5" id="KW-0732">Signal</keyword>
<dbReference type="GO" id="GO:0033344">
    <property type="term" value="P:cholesterol efflux"/>
    <property type="evidence" value="ECO:0007669"/>
    <property type="project" value="TreeGrafter"/>
</dbReference>
<sequence>MINRRYFDLVIHGNKRCSAVVVFTSETAESASKEINMDVPTRFFVLLCLMGLTYAVPVKFIDCGSSTGKVSIVDISPCAVQPCQLHRGQSYSVNVTFDSAVESQSSKAVVHGVIAGVTVPFPIPIEDGCKSGIQCPIQKQQKYHYLNSLLVKSVYPPIKLVVEWELKDDNQKDLFCIRFPVQIL</sequence>
<evidence type="ECO:0000256" key="4">
    <source>
        <dbReference type="ARBA" id="ARBA00022525"/>
    </source>
</evidence>
<dbReference type="PANTHER" id="PTHR11306">
    <property type="entry name" value="NIEMANN PICK TYPE C2 PROTEIN NPC2-RELATED"/>
    <property type="match status" value="1"/>
</dbReference>
<evidence type="ECO:0000313" key="10">
    <source>
        <dbReference type="Proteomes" id="UP001488805"/>
    </source>
</evidence>
<protein>
    <recommendedName>
        <fullName evidence="3">NPC intracellular cholesterol transporter 2</fullName>
    </recommendedName>
    <alternativeName>
        <fullName evidence="7">Epididymal secretory protein E1</fullName>
    </alternativeName>
</protein>
<dbReference type="SMART" id="SM00737">
    <property type="entry name" value="ML"/>
    <property type="match status" value="1"/>
</dbReference>
<evidence type="ECO:0000259" key="8">
    <source>
        <dbReference type="SMART" id="SM00737"/>
    </source>
</evidence>
<accession>A0AAW1FGP7</accession>
<comment type="subcellular location">
    <subcellularLocation>
        <location evidence="1">Secreted</location>
    </subcellularLocation>
</comment>
<keyword evidence="10" id="KW-1185">Reference proteome</keyword>
<evidence type="ECO:0000256" key="6">
    <source>
        <dbReference type="ARBA" id="ARBA00023157"/>
    </source>
</evidence>
<name>A0AAW1FGP7_ZOAVI</name>
<dbReference type="FunFam" id="2.60.40.770:FF:000001">
    <property type="entry name" value="NPC intracellular cholesterol transporter 2"/>
    <property type="match status" value="1"/>
</dbReference>
<dbReference type="PANTHER" id="PTHR11306:SF68">
    <property type="entry name" value="NPC INTRACELLULAR CHOLESTEROL TRANSPORTER 2"/>
    <property type="match status" value="1"/>
</dbReference>
<evidence type="ECO:0000313" key="9">
    <source>
        <dbReference type="EMBL" id="KAK9533607.1"/>
    </source>
</evidence>
<organism evidence="9 10">
    <name type="scientific">Zoarces viviparus</name>
    <name type="common">Viviparous eelpout</name>
    <name type="synonym">Blennius viviparus</name>
    <dbReference type="NCBI Taxonomy" id="48416"/>
    <lineage>
        <taxon>Eukaryota</taxon>
        <taxon>Metazoa</taxon>
        <taxon>Chordata</taxon>
        <taxon>Craniata</taxon>
        <taxon>Vertebrata</taxon>
        <taxon>Euteleostomi</taxon>
        <taxon>Actinopterygii</taxon>
        <taxon>Neopterygii</taxon>
        <taxon>Teleostei</taxon>
        <taxon>Neoteleostei</taxon>
        <taxon>Acanthomorphata</taxon>
        <taxon>Eupercaria</taxon>
        <taxon>Perciformes</taxon>
        <taxon>Cottioidei</taxon>
        <taxon>Zoarcales</taxon>
        <taxon>Zoarcidae</taxon>
        <taxon>Zoarcinae</taxon>
        <taxon>Zoarces</taxon>
    </lineage>
</organism>
<evidence type="ECO:0000256" key="2">
    <source>
        <dbReference type="ARBA" id="ARBA00006370"/>
    </source>
</evidence>
<evidence type="ECO:0000256" key="5">
    <source>
        <dbReference type="ARBA" id="ARBA00022729"/>
    </source>
</evidence>
<dbReference type="SUPFAM" id="SSF81296">
    <property type="entry name" value="E set domains"/>
    <property type="match status" value="1"/>
</dbReference>
<dbReference type="GO" id="GO:0005576">
    <property type="term" value="C:extracellular region"/>
    <property type="evidence" value="ECO:0007669"/>
    <property type="project" value="UniProtKB-SubCell"/>
</dbReference>
<dbReference type="InterPro" id="IPR039670">
    <property type="entry name" value="NPC2-like"/>
</dbReference>
<evidence type="ECO:0000256" key="1">
    <source>
        <dbReference type="ARBA" id="ARBA00004613"/>
    </source>
</evidence>
<comment type="caution">
    <text evidence="9">The sequence shown here is derived from an EMBL/GenBank/DDBJ whole genome shotgun (WGS) entry which is preliminary data.</text>
</comment>
<reference evidence="9 10" key="1">
    <citation type="journal article" date="2024" name="Genome Biol. Evol.">
        <title>Chromosome-level genome assembly of the viviparous eelpout Zoarces viviparus.</title>
        <authorList>
            <person name="Fuhrmann N."/>
            <person name="Brasseur M.V."/>
            <person name="Bakowski C.E."/>
            <person name="Podsiadlowski L."/>
            <person name="Prost S."/>
            <person name="Krehenwinkel H."/>
            <person name="Mayer C."/>
        </authorList>
    </citation>
    <scope>NUCLEOTIDE SEQUENCE [LARGE SCALE GENOMIC DNA]</scope>
    <source>
        <strain evidence="9">NO-MEL_2022_Ind0_liver</strain>
    </source>
</reference>
<dbReference type="InterPro" id="IPR033916">
    <property type="entry name" value="ML_Npc2-like"/>
</dbReference>
<dbReference type="InterPro" id="IPR003172">
    <property type="entry name" value="ML_dom"/>
</dbReference>
<dbReference type="GO" id="GO:0032367">
    <property type="term" value="P:intracellular cholesterol transport"/>
    <property type="evidence" value="ECO:0007669"/>
    <property type="project" value="InterPro"/>
</dbReference>
<dbReference type="CDD" id="cd00916">
    <property type="entry name" value="Npc2_like"/>
    <property type="match status" value="1"/>
</dbReference>